<keyword evidence="2" id="KW-0677">Repeat</keyword>
<proteinExistence type="inferred from homology"/>
<dbReference type="Proteomes" id="UP001237642">
    <property type="component" value="Unassembled WGS sequence"/>
</dbReference>
<dbReference type="PANTHER" id="PTHR47936:SF5">
    <property type="entry name" value="PENTACOTRIPEPTIDE-REPEAT REGION OF PRORP DOMAIN-CONTAINING PROTEIN"/>
    <property type="match status" value="1"/>
</dbReference>
<feature type="repeat" description="PPR" evidence="3">
    <location>
        <begin position="219"/>
        <end position="253"/>
    </location>
</feature>
<evidence type="ECO:0000313" key="5">
    <source>
        <dbReference type="EMBL" id="KAK1364893.1"/>
    </source>
</evidence>
<evidence type="ECO:0000256" key="2">
    <source>
        <dbReference type="ARBA" id="ARBA00022737"/>
    </source>
</evidence>
<dbReference type="InterPro" id="IPR011990">
    <property type="entry name" value="TPR-like_helical_dom_sf"/>
</dbReference>
<feature type="compositionally biased region" description="Polar residues" evidence="4">
    <location>
        <begin position="1"/>
        <end position="27"/>
    </location>
</feature>
<gene>
    <name evidence="5" type="ORF">POM88_040454</name>
</gene>
<dbReference type="Pfam" id="PF13041">
    <property type="entry name" value="PPR_2"/>
    <property type="match status" value="2"/>
</dbReference>
<evidence type="ECO:0000313" key="6">
    <source>
        <dbReference type="Proteomes" id="UP001237642"/>
    </source>
</evidence>
<organism evidence="5 6">
    <name type="scientific">Heracleum sosnowskyi</name>
    <dbReference type="NCBI Taxonomy" id="360622"/>
    <lineage>
        <taxon>Eukaryota</taxon>
        <taxon>Viridiplantae</taxon>
        <taxon>Streptophyta</taxon>
        <taxon>Embryophyta</taxon>
        <taxon>Tracheophyta</taxon>
        <taxon>Spermatophyta</taxon>
        <taxon>Magnoliopsida</taxon>
        <taxon>eudicotyledons</taxon>
        <taxon>Gunneridae</taxon>
        <taxon>Pentapetalae</taxon>
        <taxon>asterids</taxon>
        <taxon>campanulids</taxon>
        <taxon>Apiales</taxon>
        <taxon>Apiaceae</taxon>
        <taxon>Apioideae</taxon>
        <taxon>apioid superclade</taxon>
        <taxon>Tordylieae</taxon>
        <taxon>Tordyliinae</taxon>
        <taxon>Heracleum</taxon>
    </lineage>
</organism>
<comment type="similarity">
    <text evidence="1">Belongs to the PPR family. P subfamily.</text>
</comment>
<dbReference type="InterPro" id="IPR002885">
    <property type="entry name" value="PPR_rpt"/>
</dbReference>
<dbReference type="AlphaFoldDB" id="A0AAD8MAD6"/>
<name>A0AAD8MAD6_9APIA</name>
<keyword evidence="6" id="KW-1185">Reference proteome</keyword>
<reference evidence="5" key="1">
    <citation type="submission" date="2023-02" db="EMBL/GenBank/DDBJ databases">
        <title>Genome of toxic invasive species Heracleum sosnowskyi carries increased number of genes despite the absence of recent whole-genome duplications.</title>
        <authorList>
            <person name="Schelkunov M."/>
            <person name="Shtratnikova V."/>
            <person name="Makarenko M."/>
            <person name="Klepikova A."/>
            <person name="Omelchenko D."/>
            <person name="Novikova G."/>
            <person name="Obukhova E."/>
            <person name="Bogdanov V."/>
            <person name="Penin A."/>
            <person name="Logacheva M."/>
        </authorList>
    </citation>
    <scope>NUCLEOTIDE SEQUENCE</scope>
    <source>
        <strain evidence="5">Hsosn_3</strain>
        <tissue evidence="5">Leaf</tissue>
    </source>
</reference>
<feature type="repeat" description="PPR" evidence="3">
    <location>
        <begin position="254"/>
        <end position="288"/>
    </location>
</feature>
<accession>A0AAD8MAD6</accession>
<reference evidence="5" key="2">
    <citation type="submission" date="2023-05" db="EMBL/GenBank/DDBJ databases">
        <authorList>
            <person name="Schelkunov M.I."/>
        </authorList>
    </citation>
    <scope>NUCLEOTIDE SEQUENCE</scope>
    <source>
        <strain evidence="5">Hsosn_3</strain>
        <tissue evidence="5">Leaf</tissue>
    </source>
</reference>
<dbReference type="Gene3D" id="1.25.40.10">
    <property type="entry name" value="Tetratricopeptide repeat domain"/>
    <property type="match status" value="2"/>
</dbReference>
<dbReference type="GO" id="GO:0010019">
    <property type="term" value="P:chloroplast-nucleus signaling pathway"/>
    <property type="evidence" value="ECO:0007669"/>
    <property type="project" value="TreeGrafter"/>
</dbReference>
<dbReference type="PROSITE" id="PS51375">
    <property type="entry name" value="PPR"/>
    <property type="match status" value="4"/>
</dbReference>
<evidence type="ECO:0000256" key="4">
    <source>
        <dbReference type="SAM" id="MobiDB-lite"/>
    </source>
</evidence>
<feature type="compositionally biased region" description="Low complexity" evidence="4">
    <location>
        <begin position="32"/>
        <end position="57"/>
    </location>
</feature>
<dbReference type="GO" id="GO:0009507">
    <property type="term" value="C:chloroplast"/>
    <property type="evidence" value="ECO:0007669"/>
    <property type="project" value="TreeGrafter"/>
</dbReference>
<dbReference type="NCBIfam" id="TIGR00756">
    <property type="entry name" value="PPR"/>
    <property type="match status" value="4"/>
</dbReference>
<feature type="region of interest" description="Disordered" evidence="4">
    <location>
        <begin position="1"/>
        <end position="63"/>
    </location>
</feature>
<feature type="repeat" description="PPR" evidence="3">
    <location>
        <begin position="117"/>
        <end position="151"/>
    </location>
</feature>
<protein>
    <submittedName>
        <fullName evidence="5">Pentatricopeptide repeat-containing protein</fullName>
    </submittedName>
</protein>
<sequence length="401" mass="45534">MSSSLNKLSNLFRSTTVTKPPKRTSNLPPKPTSKTSPKPAKPTSQSPKPPTKTQQSPPSQPPRKFRLLSEKLKEASSAEKFRIYRANNYVRRLAAANQHSLIEEAVKHQEQVGDVNDVGLRTKLMAIYGRGGMFDNALRLFDEMPEKSCKSFNGLLAASLYAKKFDMTEKLFKELPEKYGFDVDLVSYNILARSYCQSGSMDLALGVLVEMESNGVAPDLVTFNTLLVGLYRDKKLVEAEKLWSIMESKNFGPTVRSYDPKIKYLIENDQIEEAVKVFDEMMSKGVKADRLSYYLFIKGYADKGNLEETKRWYDKLSLDMVRPDRRIIKMVLPLVCEEGDLDYAVKLAKESVTWRCIVNVQVLQDVVDKLVKASKIDEAKDLISLTESLHYYNKNLKLPAE</sequence>
<dbReference type="GO" id="GO:0031930">
    <property type="term" value="P:mitochondria-nucleus signaling pathway"/>
    <property type="evidence" value="ECO:0007669"/>
    <property type="project" value="TreeGrafter"/>
</dbReference>
<evidence type="ECO:0000256" key="1">
    <source>
        <dbReference type="ARBA" id="ARBA00007626"/>
    </source>
</evidence>
<dbReference type="Pfam" id="PF01535">
    <property type="entry name" value="PPR"/>
    <property type="match status" value="1"/>
</dbReference>
<dbReference type="PANTHER" id="PTHR47936">
    <property type="entry name" value="PPR_LONG DOMAIN-CONTAINING PROTEIN"/>
    <property type="match status" value="1"/>
</dbReference>
<comment type="caution">
    <text evidence="5">The sequence shown here is derived from an EMBL/GenBank/DDBJ whole genome shotgun (WGS) entry which is preliminary data.</text>
</comment>
<feature type="repeat" description="PPR" evidence="3">
    <location>
        <begin position="184"/>
        <end position="218"/>
    </location>
</feature>
<dbReference type="EMBL" id="JAUIZM010000009">
    <property type="protein sequence ID" value="KAK1364893.1"/>
    <property type="molecule type" value="Genomic_DNA"/>
</dbReference>
<evidence type="ECO:0000256" key="3">
    <source>
        <dbReference type="PROSITE-ProRule" id="PRU00708"/>
    </source>
</evidence>